<evidence type="ECO:0000256" key="5">
    <source>
        <dbReference type="ARBA" id="ARBA00023136"/>
    </source>
</evidence>
<dbReference type="EMBL" id="CACRTN010000009">
    <property type="protein sequence ID" value="VYT69597.1"/>
    <property type="molecule type" value="Genomic_DNA"/>
</dbReference>
<accession>A0A6N2YUE0</accession>
<name>A0A6N2YUE0_9ACTN</name>
<feature type="transmembrane region" description="Helical" evidence="6">
    <location>
        <begin position="144"/>
        <end position="161"/>
    </location>
</feature>
<keyword evidence="2" id="KW-1003">Cell membrane</keyword>
<feature type="transmembrane region" description="Helical" evidence="6">
    <location>
        <begin position="106"/>
        <end position="124"/>
    </location>
</feature>
<evidence type="ECO:0000256" key="3">
    <source>
        <dbReference type="ARBA" id="ARBA00022692"/>
    </source>
</evidence>
<feature type="transmembrane region" description="Helical" evidence="6">
    <location>
        <begin position="41"/>
        <end position="61"/>
    </location>
</feature>
<dbReference type="PANTHER" id="PTHR30250:SF11">
    <property type="entry name" value="O-ANTIGEN TRANSPORTER-RELATED"/>
    <property type="match status" value="1"/>
</dbReference>
<keyword evidence="5 6" id="KW-0472">Membrane</keyword>
<evidence type="ECO:0000256" key="1">
    <source>
        <dbReference type="ARBA" id="ARBA00004651"/>
    </source>
</evidence>
<feature type="transmembrane region" description="Helical" evidence="6">
    <location>
        <begin position="384"/>
        <end position="403"/>
    </location>
</feature>
<sequence>MTQQVSLRANMIWNSAGSFISLICQWLITVLVVKLSNSFEAAGVLSICMAIANIFTPIAQFKVRVFQVSDIKDEYSASEYTAFRILTILVALVGSCGYAIATESPATIPAIMLYVVYKLIDSFIDVLHGIDQKNMRMDICGKSMAVRGVLSLLFFCVTMATTKSLSLSIAAMCLSTVPVIPYDWKMAKQYERLLPAISAGRAAELAKNCLPAVLGTACCTAVVSVARQILGDISGAEALGIYASVCTPVVIVQAGAGYIYAPLLGVFAGHIDRNETTRFFQLLIKVLVAMLGLALVGDMVFFIMGKPFLTIAFGAETSSYSFLMYAAIASVMLCAAASFLTDQLIAARESKWVFLGNLIPLVIVIFVTKPLIDKLGMNGCSISISVAYAVGSVLMLIALYRAVKSRK</sequence>
<feature type="transmembrane region" description="Helical" evidence="6">
    <location>
        <begin position="238"/>
        <end position="261"/>
    </location>
</feature>
<keyword evidence="3 6" id="KW-0812">Transmembrane</keyword>
<feature type="transmembrane region" description="Helical" evidence="6">
    <location>
        <begin position="352"/>
        <end position="372"/>
    </location>
</feature>
<reference evidence="7" key="1">
    <citation type="submission" date="2019-11" db="EMBL/GenBank/DDBJ databases">
        <authorList>
            <person name="Feng L."/>
        </authorList>
    </citation>
    <scope>NUCLEOTIDE SEQUENCE</scope>
    <source>
        <strain evidence="7">CintestinalisLFYP54</strain>
    </source>
</reference>
<feature type="transmembrane region" description="Helical" evidence="6">
    <location>
        <begin position="12"/>
        <end position="35"/>
    </location>
</feature>
<comment type="subcellular location">
    <subcellularLocation>
        <location evidence="1">Cell membrane</location>
        <topology evidence="1">Multi-pass membrane protein</topology>
    </subcellularLocation>
</comment>
<evidence type="ECO:0000256" key="2">
    <source>
        <dbReference type="ARBA" id="ARBA00022475"/>
    </source>
</evidence>
<keyword evidence="4 6" id="KW-1133">Transmembrane helix</keyword>
<protein>
    <submittedName>
        <fullName evidence="7">Polysaccharide biosynthesis protein</fullName>
    </submittedName>
</protein>
<feature type="transmembrane region" description="Helical" evidence="6">
    <location>
        <begin position="322"/>
        <end position="340"/>
    </location>
</feature>
<dbReference type="RefSeq" id="WP_156848151.1">
    <property type="nucleotide sequence ID" value="NZ_CACRTN010000009.1"/>
</dbReference>
<evidence type="ECO:0000256" key="6">
    <source>
        <dbReference type="SAM" id="Phobius"/>
    </source>
</evidence>
<proteinExistence type="predicted"/>
<gene>
    <name evidence="7" type="ORF">CILFYP54_01301</name>
</gene>
<dbReference type="PANTHER" id="PTHR30250">
    <property type="entry name" value="PST FAMILY PREDICTED COLANIC ACID TRANSPORTER"/>
    <property type="match status" value="1"/>
</dbReference>
<feature type="transmembrane region" description="Helical" evidence="6">
    <location>
        <begin position="82"/>
        <end position="100"/>
    </location>
</feature>
<dbReference type="InterPro" id="IPR050833">
    <property type="entry name" value="Poly_Biosynth_Transport"/>
</dbReference>
<evidence type="ECO:0000313" key="7">
    <source>
        <dbReference type="EMBL" id="VYT69597.1"/>
    </source>
</evidence>
<feature type="transmembrane region" description="Helical" evidence="6">
    <location>
        <begin position="282"/>
        <end position="302"/>
    </location>
</feature>
<evidence type="ECO:0000256" key="4">
    <source>
        <dbReference type="ARBA" id="ARBA00022989"/>
    </source>
</evidence>
<dbReference type="GO" id="GO:0005886">
    <property type="term" value="C:plasma membrane"/>
    <property type="evidence" value="ECO:0007669"/>
    <property type="project" value="UniProtKB-SubCell"/>
</dbReference>
<organism evidence="7">
    <name type="scientific">Collinsella intestinalis</name>
    <dbReference type="NCBI Taxonomy" id="147207"/>
    <lineage>
        <taxon>Bacteria</taxon>
        <taxon>Bacillati</taxon>
        <taxon>Actinomycetota</taxon>
        <taxon>Coriobacteriia</taxon>
        <taxon>Coriobacteriales</taxon>
        <taxon>Coriobacteriaceae</taxon>
        <taxon>Collinsella</taxon>
    </lineage>
</organism>
<dbReference type="AlphaFoldDB" id="A0A6N2YUE0"/>